<dbReference type="EMBL" id="LCJD01000044">
    <property type="protein sequence ID" value="KKT68417.1"/>
    <property type="molecule type" value="Genomic_DNA"/>
</dbReference>
<name>A0A0G1LI02_UNCKA</name>
<accession>A0A0G1LI02</accession>
<evidence type="ECO:0000313" key="2">
    <source>
        <dbReference type="Proteomes" id="UP000034783"/>
    </source>
</evidence>
<dbReference type="Proteomes" id="UP000034783">
    <property type="component" value="Unassembled WGS sequence"/>
</dbReference>
<protein>
    <submittedName>
        <fullName evidence="1">Uncharacterized protein</fullName>
    </submittedName>
</protein>
<sequence length="79" mass="8504">MKTGNVKLLVIIFATLLIALSFVIIFSFGQVVSSPANLPGVSQKKPAGSSPVVQEDAKDELDSFFDVKDSEDSFEDLVL</sequence>
<dbReference type="AlphaFoldDB" id="A0A0G1LI02"/>
<proteinExistence type="predicted"/>
<evidence type="ECO:0000313" key="1">
    <source>
        <dbReference type="EMBL" id="KKT68417.1"/>
    </source>
</evidence>
<organism evidence="1 2">
    <name type="scientific">candidate division WWE3 bacterium GW2011_GWB1_44_4</name>
    <dbReference type="NCBI Taxonomy" id="1619116"/>
    <lineage>
        <taxon>Bacteria</taxon>
        <taxon>Katanobacteria</taxon>
    </lineage>
</organism>
<gene>
    <name evidence="1" type="ORF">UW65_C0044G0003</name>
</gene>
<reference evidence="1 2" key="1">
    <citation type="journal article" date="2015" name="Nature">
        <title>rRNA introns, odd ribosomes, and small enigmatic genomes across a large radiation of phyla.</title>
        <authorList>
            <person name="Brown C.T."/>
            <person name="Hug L.A."/>
            <person name="Thomas B.C."/>
            <person name="Sharon I."/>
            <person name="Castelle C.J."/>
            <person name="Singh A."/>
            <person name="Wilkins M.J."/>
            <person name="Williams K.H."/>
            <person name="Banfield J.F."/>
        </authorList>
    </citation>
    <scope>NUCLEOTIDE SEQUENCE [LARGE SCALE GENOMIC DNA]</scope>
</reference>
<comment type="caution">
    <text evidence="1">The sequence shown here is derived from an EMBL/GenBank/DDBJ whole genome shotgun (WGS) entry which is preliminary data.</text>
</comment>